<dbReference type="PROSITE" id="PS50192">
    <property type="entry name" value="T_SNARE"/>
    <property type="match status" value="1"/>
</dbReference>
<gene>
    <name evidence="15" type="ORF">RSPPHO_01328</name>
</gene>
<dbReference type="GO" id="GO:0046872">
    <property type="term" value="F:metal ion binding"/>
    <property type="evidence" value="ECO:0007669"/>
    <property type="project" value="UniProtKB-KW"/>
</dbReference>
<reference evidence="15 16" key="1">
    <citation type="submission" date="2012-02" db="EMBL/GenBank/DDBJ databases">
        <title>Shotgun genome sequence of Phaeospirillum photometricum DSM 122.</title>
        <authorList>
            <person name="Duquesne K."/>
            <person name="Sturgis J."/>
        </authorList>
    </citation>
    <scope>NUCLEOTIDE SEQUENCE [LARGE SCALE GENOMIC DNA]</scope>
    <source>
        <strain evidence="16">DSM122</strain>
    </source>
</reference>
<evidence type="ECO:0000313" key="15">
    <source>
        <dbReference type="EMBL" id="CCG07954.1"/>
    </source>
</evidence>
<dbReference type="HOGENOM" id="CLU_000445_107_27_5"/>
<evidence type="ECO:0000313" key="16">
    <source>
        <dbReference type="Proteomes" id="UP000033220"/>
    </source>
</evidence>
<comment type="similarity">
    <text evidence="7">Belongs to the methyl-accepting chemotaxis (MCP) protein family.</text>
</comment>
<dbReference type="NCBIfam" id="NF033749">
    <property type="entry name" value="bact_hemeryth"/>
    <property type="match status" value="1"/>
</dbReference>
<accession>H6SIY9</accession>
<evidence type="ECO:0000256" key="10">
    <source>
        <dbReference type="SAM" id="Phobius"/>
    </source>
</evidence>
<dbReference type="CDD" id="cd12107">
    <property type="entry name" value="Hemerythrin"/>
    <property type="match status" value="1"/>
</dbReference>
<keyword evidence="10" id="KW-0812">Transmembrane</keyword>
<evidence type="ECO:0000259" key="13">
    <source>
        <dbReference type="PROSITE" id="PS50885"/>
    </source>
</evidence>
<keyword evidence="3" id="KW-1003">Cell membrane</keyword>
<feature type="domain" description="HAMP" evidence="13">
    <location>
        <begin position="317"/>
        <end position="370"/>
    </location>
</feature>
<dbReference type="EMBL" id="HE663493">
    <property type="protein sequence ID" value="CCG07954.1"/>
    <property type="molecule type" value="Genomic_DNA"/>
</dbReference>
<dbReference type="SMART" id="SM00304">
    <property type="entry name" value="HAMP"/>
    <property type="match status" value="1"/>
</dbReference>
<evidence type="ECO:0000256" key="1">
    <source>
        <dbReference type="ARBA" id="ARBA00004429"/>
    </source>
</evidence>
<dbReference type="STRING" id="1150469.RSPPHO_01328"/>
<dbReference type="InterPro" id="IPR003660">
    <property type="entry name" value="HAMP_dom"/>
</dbReference>
<dbReference type="InterPro" id="IPR012312">
    <property type="entry name" value="Hemerythrin-like"/>
</dbReference>
<evidence type="ECO:0000256" key="3">
    <source>
        <dbReference type="ARBA" id="ARBA00022519"/>
    </source>
</evidence>
<dbReference type="Pfam" id="PF00015">
    <property type="entry name" value="MCPsignal"/>
    <property type="match status" value="1"/>
</dbReference>
<feature type="transmembrane region" description="Helical" evidence="10">
    <location>
        <begin position="6"/>
        <end position="29"/>
    </location>
</feature>
<dbReference type="SUPFAM" id="SSF58104">
    <property type="entry name" value="Methyl-accepting chemotaxis protein (MCP) signaling domain"/>
    <property type="match status" value="1"/>
</dbReference>
<dbReference type="InterPro" id="IPR004089">
    <property type="entry name" value="MCPsignal_dom"/>
</dbReference>
<keyword evidence="6 8" id="KW-0807">Transducer</keyword>
<keyword evidence="10" id="KW-0472">Membrane</keyword>
<evidence type="ECO:0000259" key="11">
    <source>
        <dbReference type="PROSITE" id="PS50111"/>
    </source>
</evidence>
<dbReference type="AlphaFoldDB" id="H6SIY9"/>
<keyword evidence="9" id="KW-0175">Coiled coil</keyword>
<keyword evidence="5" id="KW-0408">Iron</keyword>
<evidence type="ECO:0000256" key="6">
    <source>
        <dbReference type="ARBA" id="ARBA00023224"/>
    </source>
</evidence>
<dbReference type="InterPro" id="IPR035938">
    <property type="entry name" value="Hemerythrin-like_sf"/>
</dbReference>
<evidence type="ECO:0000256" key="5">
    <source>
        <dbReference type="ARBA" id="ARBA00023004"/>
    </source>
</evidence>
<dbReference type="PANTHER" id="PTHR32089:SF112">
    <property type="entry name" value="LYSOZYME-LIKE PROTEIN-RELATED"/>
    <property type="match status" value="1"/>
</dbReference>
<dbReference type="SMART" id="SM00283">
    <property type="entry name" value="MA"/>
    <property type="match status" value="1"/>
</dbReference>
<dbReference type="SUPFAM" id="SSF47188">
    <property type="entry name" value="Hemerythrin-like"/>
    <property type="match status" value="1"/>
</dbReference>
<evidence type="ECO:0000259" key="12">
    <source>
        <dbReference type="PROSITE" id="PS50192"/>
    </source>
</evidence>
<comment type="similarity">
    <text evidence="2">Belongs to the hemerythrin family.</text>
</comment>
<feature type="domain" description="Methyl-accepting transducer" evidence="11">
    <location>
        <begin position="411"/>
        <end position="647"/>
    </location>
</feature>
<dbReference type="PRINTS" id="PR00260">
    <property type="entry name" value="CHEMTRNSDUCR"/>
</dbReference>
<dbReference type="PROSITE" id="PS50111">
    <property type="entry name" value="CHEMOTAXIS_TRANSDUC_2"/>
    <property type="match status" value="1"/>
</dbReference>
<evidence type="ECO:0000256" key="7">
    <source>
        <dbReference type="ARBA" id="ARBA00029447"/>
    </source>
</evidence>
<dbReference type="Pfam" id="PF01814">
    <property type="entry name" value="Hemerythrin"/>
    <property type="match status" value="1"/>
</dbReference>
<dbReference type="GO" id="GO:0007165">
    <property type="term" value="P:signal transduction"/>
    <property type="evidence" value="ECO:0007669"/>
    <property type="project" value="UniProtKB-KW"/>
</dbReference>
<dbReference type="PATRIC" id="fig|1150469.3.peg.1499"/>
<dbReference type="Gene3D" id="1.20.120.50">
    <property type="entry name" value="Hemerythrin-like"/>
    <property type="match status" value="1"/>
</dbReference>
<feature type="coiled-coil region" evidence="9">
    <location>
        <begin position="365"/>
        <end position="392"/>
    </location>
</feature>
<protein>
    <submittedName>
        <fullName evidence="15">Methyl-accepting chemotaxis protein</fullName>
    </submittedName>
</protein>
<dbReference type="InterPro" id="IPR004090">
    <property type="entry name" value="Chemotax_Me-accpt_rcpt"/>
</dbReference>
<dbReference type="PROSITE" id="PS00550">
    <property type="entry name" value="HEMERYTHRINS"/>
    <property type="match status" value="1"/>
</dbReference>
<evidence type="ECO:0000256" key="8">
    <source>
        <dbReference type="PROSITE-ProRule" id="PRU00284"/>
    </source>
</evidence>
<dbReference type="PROSITE" id="PS51257">
    <property type="entry name" value="PROKAR_LIPOPROTEIN"/>
    <property type="match status" value="1"/>
</dbReference>
<keyword evidence="16" id="KW-1185">Reference proteome</keyword>
<feature type="domain" description="HBM" evidence="14">
    <location>
        <begin position="44"/>
        <end position="283"/>
    </location>
</feature>
<dbReference type="PANTHER" id="PTHR32089">
    <property type="entry name" value="METHYL-ACCEPTING CHEMOTAXIS PROTEIN MCPB"/>
    <property type="match status" value="1"/>
</dbReference>
<feature type="domain" description="T-SNARE coiled-coil homology" evidence="12">
    <location>
        <begin position="563"/>
        <end position="625"/>
    </location>
</feature>
<evidence type="ECO:0000256" key="2">
    <source>
        <dbReference type="ARBA" id="ARBA00010587"/>
    </source>
</evidence>
<organism evidence="15 16">
    <name type="scientific">Pararhodospirillum photometricum DSM 122</name>
    <dbReference type="NCBI Taxonomy" id="1150469"/>
    <lineage>
        <taxon>Bacteria</taxon>
        <taxon>Pseudomonadati</taxon>
        <taxon>Pseudomonadota</taxon>
        <taxon>Alphaproteobacteria</taxon>
        <taxon>Rhodospirillales</taxon>
        <taxon>Rhodospirillaceae</taxon>
        <taxon>Pararhodospirillum</taxon>
    </lineage>
</organism>
<dbReference type="eggNOG" id="COG0840">
    <property type="taxonomic scope" value="Bacteria"/>
</dbReference>
<dbReference type="Gene3D" id="1.10.287.950">
    <property type="entry name" value="Methyl-accepting chemotaxis protein"/>
    <property type="match status" value="1"/>
</dbReference>
<name>H6SIY9_PARPM</name>
<keyword evidence="4" id="KW-0479">Metal-binding</keyword>
<dbReference type="InterPro" id="IPR016131">
    <property type="entry name" value="Haemerythrin_Fe_BS"/>
</dbReference>
<dbReference type="SMART" id="SM01358">
    <property type="entry name" value="HBM"/>
    <property type="match status" value="1"/>
</dbReference>
<dbReference type="InterPro" id="IPR012827">
    <property type="entry name" value="Hemerythrin_metal-bd"/>
</dbReference>
<evidence type="ECO:0000259" key="14">
    <source>
        <dbReference type="PROSITE" id="PS51753"/>
    </source>
</evidence>
<dbReference type="CDD" id="cd06225">
    <property type="entry name" value="HAMP"/>
    <property type="match status" value="1"/>
</dbReference>
<dbReference type="OrthoDB" id="3378718at2"/>
<dbReference type="GO" id="GO:0004888">
    <property type="term" value="F:transmembrane signaling receptor activity"/>
    <property type="evidence" value="ECO:0007669"/>
    <property type="project" value="InterPro"/>
</dbReference>
<evidence type="ECO:0000256" key="4">
    <source>
        <dbReference type="ARBA" id="ARBA00022723"/>
    </source>
</evidence>
<dbReference type="PROSITE" id="PS50885">
    <property type="entry name" value="HAMP"/>
    <property type="match status" value="1"/>
</dbReference>
<dbReference type="PROSITE" id="PS51753">
    <property type="entry name" value="HBM"/>
    <property type="match status" value="1"/>
</dbReference>
<sequence length="804" mass="87436">MNRFSIGLRIGAGFLITLLLLACISLVGLQGISEARYAFSDYARIAGNTLVLKGIDRDVANLRRTILTFVSSGDPKVLDQIKDLQDALARDLTTVHAAVHDSVVREGVGRMKGLFDAYAQDVAEVVRLRQERDRQTANSDGFGPKLSGLANGLQAAALEEGEWGALARSVAITALITDARLYVVRFQGRIEPASAQKALSLLADLQTKIREILPQEEDPRRRETLSQLLETAAAYAKAFDTQAQATLAYQTLTTDAMPKKAAAFGDVAREVSQRQTDTLESLMQTTTLDLDDTWTLDIALSVLALVFGIGAAAVIARGITGPVTAMTDAMRRLAEGDKTILIPGQGARDEIGAMAKAVQVFKDNARHVEKLQQEQEENKRRAEIERKAAVRQMADAFEASVGQVVQTVTSAATQLQASSAQMAATARQTSAQAVTVATAAEQASNNVGTVASAAEELASSEAEIGQHIQRSAVVADQAAQQAQTTHATVTQMVEAVGKIGEIVTLINDIASQTNLLALNATIEAARAGDAGKGFAVVANEVKTLATQTARATGEIESQISRVQAVTHEAARAIETVITTITEIDRISGSIAVAIEEQTAATSEIARNVDQASQGTLAVTENIQSVRQAAGETGHAAEDIANAAADLSRQAEMLREEVKKFLDQVRLDDTERTLFTWDRSLETGVAEIDRHHRDMVEMTNGFYQDMLSGKGTVRFPEVFDTVNRTFDQHFQDEERLMQRYTYADYTQHREVHRETLETIVAFKARYARGEDIGLEFFRYLTQWLQEHLSTHDARLAHFLRQKGTA</sequence>
<dbReference type="NCBIfam" id="TIGR02481">
    <property type="entry name" value="hemeryth_dom"/>
    <property type="match status" value="1"/>
</dbReference>
<dbReference type="RefSeq" id="WP_014414593.1">
    <property type="nucleotide sequence ID" value="NC_017059.1"/>
</dbReference>
<evidence type="ECO:0000256" key="9">
    <source>
        <dbReference type="SAM" id="Coils"/>
    </source>
</evidence>
<dbReference type="InterPro" id="IPR032255">
    <property type="entry name" value="HBM"/>
</dbReference>
<dbReference type="KEGG" id="rpm:RSPPHO_01328"/>
<dbReference type="Pfam" id="PF00672">
    <property type="entry name" value="HAMP"/>
    <property type="match status" value="1"/>
</dbReference>
<proteinExistence type="inferred from homology"/>
<dbReference type="GO" id="GO:0006935">
    <property type="term" value="P:chemotaxis"/>
    <property type="evidence" value="ECO:0007669"/>
    <property type="project" value="InterPro"/>
</dbReference>
<dbReference type="Proteomes" id="UP000033220">
    <property type="component" value="Chromosome DSM 122"/>
</dbReference>
<keyword evidence="3" id="KW-0997">Cell inner membrane</keyword>
<dbReference type="GO" id="GO:0005886">
    <property type="term" value="C:plasma membrane"/>
    <property type="evidence" value="ECO:0007669"/>
    <property type="project" value="UniProtKB-SubCell"/>
</dbReference>
<dbReference type="Gene3D" id="6.10.340.10">
    <property type="match status" value="1"/>
</dbReference>
<keyword evidence="10" id="KW-1133">Transmembrane helix</keyword>
<dbReference type="InterPro" id="IPR000727">
    <property type="entry name" value="T_SNARE_dom"/>
</dbReference>
<feature type="coiled-coil region" evidence="9">
    <location>
        <begin position="636"/>
        <end position="663"/>
    </location>
</feature>
<comment type="subcellular location">
    <subcellularLocation>
        <location evidence="1">Cell inner membrane</location>
        <topology evidence="1">Multi-pass membrane protein</topology>
    </subcellularLocation>
</comment>
<dbReference type="SUPFAM" id="SSF158472">
    <property type="entry name" value="HAMP domain-like"/>
    <property type="match status" value="1"/>
</dbReference>